<keyword evidence="1" id="KW-1133">Transmembrane helix</keyword>
<feature type="transmembrane region" description="Helical" evidence="1">
    <location>
        <begin position="12"/>
        <end position="30"/>
    </location>
</feature>
<dbReference type="InterPro" id="IPR001763">
    <property type="entry name" value="Rhodanese-like_dom"/>
</dbReference>
<gene>
    <name evidence="3" type="ORF">QJT80_02180</name>
</gene>
<protein>
    <submittedName>
        <fullName evidence="3">Rhodanese-like domain-containing protein</fullName>
    </submittedName>
</protein>
<dbReference type="KEGG" id="tdu:QJT80_02180"/>
<dbReference type="Gene3D" id="3.40.250.10">
    <property type="entry name" value="Rhodanese-like domain"/>
    <property type="match status" value="1"/>
</dbReference>
<keyword evidence="1" id="KW-0812">Transmembrane</keyword>
<proteinExistence type="predicted"/>
<dbReference type="Proteomes" id="UP001300672">
    <property type="component" value="Chromosome"/>
</dbReference>
<dbReference type="EMBL" id="CP124755">
    <property type="protein sequence ID" value="WGZ91290.1"/>
    <property type="molecule type" value="Genomic_DNA"/>
</dbReference>
<dbReference type="SMART" id="SM00450">
    <property type="entry name" value="RHOD"/>
    <property type="match status" value="1"/>
</dbReference>
<accession>A0AA95KIQ2</accession>
<sequence length="141" mass="15471">MADYLTFVQNHPLLIIGLVAIIGLIAWTEFGRLNRKYKQLNTTQAVQLLNQDDAVVLDVREDSEVRAGKIKGAKHIPLGQLKTRMLELDSAKGKPVLVYCRSGNRSSHACNQLTKAGFTNVSNLAGGISAWESANLPISKR</sequence>
<dbReference type="AlphaFoldDB" id="A0AA95KIQ2"/>
<feature type="domain" description="Rhodanese" evidence="2">
    <location>
        <begin position="50"/>
        <end position="140"/>
    </location>
</feature>
<dbReference type="PROSITE" id="PS50206">
    <property type="entry name" value="RHODANESE_3"/>
    <property type="match status" value="1"/>
</dbReference>
<keyword evidence="1" id="KW-0472">Membrane</keyword>
<dbReference type="CDD" id="cd00158">
    <property type="entry name" value="RHOD"/>
    <property type="match status" value="1"/>
</dbReference>
<organism evidence="3">
    <name type="scientific">Candidatus Thiocaldithrix dubininis</name>
    <dbReference type="NCBI Taxonomy" id="3080823"/>
    <lineage>
        <taxon>Bacteria</taxon>
        <taxon>Pseudomonadati</taxon>
        <taxon>Pseudomonadota</taxon>
        <taxon>Gammaproteobacteria</taxon>
        <taxon>Thiotrichales</taxon>
        <taxon>Thiotrichaceae</taxon>
        <taxon>Candidatus Thiocaldithrix</taxon>
    </lineage>
</organism>
<dbReference type="PANTHER" id="PTHR43031">
    <property type="entry name" value="FAD-DEPENDENT OXIDOREDUCTASE"/>
    <property type="match status" value="1"/>
</dbReference>
<evidence type="ECO:0000259" key="2">
    <source>
        <dbReference type="PROSITE" id="PS50206"/>
    </source>
</evidence>
<dbReference type="InterPro" id="IPR050229">
    <property type="entry name" value="GlpE_sulfurtransferase"/>
</dbReference>
<dbReference type="PANTHER" id="PTHR43031:SF18">
    <property type="entry name" value="RHODANESE-RELATED SULFURTRANSFERASES"/>
    <property type="match status" value="1"/>
</dbReference>
<dbReference type="InterPro" id="IPR036873">
    <property type="entry name" value="Rhodanese-like_dom_sf"/>
</dbReference>
<reference evidence="3" key="2">
    <citation type="submission" date="2023-04" db="EMBL/GenBank/DDBJ databases">
        <authorList>
            <person name="Beletskiy A.V."/>
            <person name="Mardanov A.V."/>
            <person name="Ravin N.V."/>
        </authorList>
    </citation>
    <scope>NUCLEOTIDE SEQUENCE</scope>
    <source>
        <strain evidence="3">GKL-01</strain>
    </source>
</reference>
<evidence type="ECO:0000256" key="1">
    <source>
        <dbReference type="SAM" id="Phobius"/>
    </source>
</evidence>
<dbReference type="SUPFAM" id="SSF52821">
    <property type="entry name" value="Rhodanese/Cell cycle control phosphatase"/>
    <property type="match status" value="1"/>
</dbReference>
<reference evidence="3" key="1">
    <citation type="journal article" date="2023" name="Int. J. Mol. Sci.">
        <title>Metagenomics Revealed a New Genus 'Candidatus Thiocaldithrix dubininis' gen. nov., sp. nov. and a New Species 'Candidatus Thiothrix putei' sp. nov. in the Family Thiotrichaceae, Some Members of Which Have Traits of Both Na+- and H+-Motive Energetics.</title>
        <authorList>
            <person name="Ravin N.V."/>
            <person name="Muntyan M.S."/>
            <person name="Smolyakov D.D."/>
            <person name="Rudenko T.S."/>
            <person name="Beletsky A.V."/>
            <person name="Mardanov A.V."/>
            <person name="Grabovich M.Y."/>
        </authorList>
    </citation>
    <scope>NUCLEOTIDE SEQUENCE</scope>
    <source>
        <strain evidence="3">GKL-01</strain>
    </source>
</reference>
<dbReference type="Pfam" id="PF00581">
    <property type="entry name" value="Rhodanese"/>
    <property type="match status" value="1"/>
</dbReference>
<evidence type="ECO:0000313" key="3">
    <source>
        <dbReference type="EMBL" id="WGZ91290.1"/>
    </source>
</evidence>
<name>A0AA95KIQ2_9GAMM</name>